<evidence type="ECO:0000313" key="3">
    <source>
        <dbReference type="Proteomes" id="UP000199068"/>
    </source>
</evidence>
<sequence>MDKNFTNNNSSKYAWNDAMILDKVQEILDCNNIDDLDFNEETLENLKARLNENISLEEINESAYLVAQNIDELKVCPDEEIKDYILKLKNYLDSTNVTLIKGEFKGIEFDVHRDSSIEDVFKEYYSKYDDIYGISEMLSDLGLK</sequence>
<keyword evidence="1" id="KW-0175">Coiled coil</keyword>
<dbReference type="RefSeq" id="WP_092727160.1">
    <property type="nucleotide sequence ID" value="NZ_FNGW01000008.1"/>
</dbReference>
<evidence type="ECO:0000313" key="2">
    <source>
        <dbReference type="EMBL" id="SDM28877.1"/>
    </source>
</evidence>
<name>A0A1G9S0S3_9FIRM</name>
<accession>A0A1G9S0S3</accession>
<dbReference type="AlphaFoldDB" id="A0A1G9S0S3"/>
<organism evidence="2 3">
    <name type="scientific">Romboutsia lituseburensis DSM 797</name>
    <dbReference type="NCBI Taxonomy" id="1121325"/>
    <lineage>
        <taxon>Bacteria</taxon>
        <taxon>Bacillati</taxon>
        <taxon>Bacillota</taxon>
        <taxon>Clostridia</taxon>
        <taxon>Peptostreptococcales</taxon>
        <taxon>Peptostreptococcaceae</taxon>
        <taxon>Romboutsia</taxon>
    </lineage>
</organism>
<protein>
    <submittedName>
        <fullName evidence="2">Uncharacterized protein</fullName>
    </submittedName>
</protein>
<dbReference type="EMBL" id="FNGW01000008">
    <property type="protein sequence ID" value="SDM28877.1"/>
    <property type="molecule type" value="Genomic_DNA"/>
</dbReference>
<dbReference type="Proteomes" id="UP000199068">
    <property type="component" value="Unassembled WGS sequence"/>
</dbReference>
<reference evidence="2 3" key="1">
    <citation type="submission" date="2016-10" db="EMBL/GenBank/DDBJ databases">
        <authorList>
            <person name="de Groot N.N."/>
        </authorList>
    </citation>
    <scope>NUCLEOTIDE SEQUENCE [LARGE SCALE GENOMIC DNA]</scope>
    <source>
        <strain evidence="2 3">DSM 797</strain>
    </source>
</reference>
<proteinExistence type="predicted"/>
<evidence type="ECO:0000256" key="1">
    <source>
        <dbReference type="SAM" id="Coils"/>
    </source>
</evidence>
<gene>
    <name evidence="2" type="ORF">SAMN04515677_10838</name>
</gene>
<keyword evidence="3" id="KW-1185">Reference proteome</keyword>
<feature type="coiled-coil region" evidence="1">
    <location>
        <begin position="33"/>
        <end position="60"/>
    </location>
</feature>